<reference evidence="2" key="3">
    <citation type="submission" date="2015-06" db="UniProtKB">
        <authorList>
            <consortium name="EnsemblMetazoa"/>
        </authorList>
    </citation>
    <scope>IDENTIFICATION</scope>
</reference>
<proteinExistence type="predicted"/>
<reference evidence="1 3" key="2">
    <citation type="journal article" date="2013" name="Nature">
        <title>Insights into bilaterian evolution from three spiralian genomes.</title>
        <authorList>
            <person name="Simakov O."/>
            <person name="Marletaz F."/>
            <person name="Cho S.J."/>
            <person name="Edsinger-Gonzales E."/>
            <person name="Havlak P."/>
            <person name="Hellsten U."/>
            <person name="Kuo D.H."/>
            <person name="Larsson T."/>
            <person name="Lv J."/>
            <person name="Arendt D."/>
            <person name="Savage R."/>
            <person name="Osoegawa K."/>
            <person name="de Jong P."/>
            <person name="Grimwood J."/>
            <person name="Chapman J.A."/>
            <person name="Shapiro H."/>
            <person name="Aerts A."/>
            <person name="Otillar R.P."/>
            <person name="Terry A.Y."/>
            <person name="Boore J.L."/>
            <person name="Grigoriev I.V."/>
            <person name="Lindberg D.R."/>
            <person name="Seaver E.C."/>
            <person name="Weisblat D.A."/>
            <person name="Putnam N.H."/>
            <person name="Rokhsar D.S."/>
        </authorList>
    </citation>
    <scope>NUCLEOTIDE SEQUENCE</scope>
</reference>
<dbReference type="PANTHER" id="PTHR23227">
    <property type="entry name" value="BUCENTAUR RELATED"/>
    <property type="match status" value="1"/>
</dbReference>
<keyword evidence="3" id="KW-1185">Reference proteome</keyword>
<gene>
    <name evidence="2" type="primary">20207699</name>
    <name evidence="1" type="ORF">HELRODRAFT_180380</name>
</gene>
<dbReference type="InParanoid" id="T1FFV0"/>
<dbReference type="HOGENOM" id="CLU_2161084_0_0_1"/>
<dbReference type="AlphaFoldDB" id="T1FFV0"/>
<dbReference type="GeneID" id="20207699"/>
<dbReference type="OrthoDB" id="6146826at2759"/>
<dbReference type="EMBL" id="AMQM01007178">
    <property type="status" value="NOT_ANNOTATED_CDS"/>
    <property type="molecule type" value="Genomic_DNA"/>
</dbReference>
<dbReference type="EMBL" id="KB097579">
    <property type="protein sequence ID" value="ESN93965.1"/>
    <property type="molecule type" value="Genomic_DNA"/>
</dbReference>
<dbReference type="InterPro" id="IPR027124">
    <property type="entry name" value="Swc5/CFDP1/2"/>
</dbReference>
<dbReference type="RefSeq" id="XP_009027935.1">
    <property type="nucleotide sequence ID" value="XM_009029687.1"/>
</dbReference>
<name>T1FFV0_HELRO</name>
<dbReference type="PANTHER" id="PTHR23227:SF67">
    <property type="entry name" value="CRANIOFACIAL DEVELOPMENT PROTEIN 2-LIKE"/>
    <property type="match status" value="1"/>
</dbReference>
<organism evidence="2 3">
    <name type="scientific">Helobdella robusta</name>
    <name type="common">Californian leech</name>
    <dbReference type="NCBI Taxonomy" id="6412"/>
    <lineage>
        <taxon>Eukaryota</taxon>
        <taxon>Metazoa</taxon>
        <taxon>Spiralia</taxon>
        <taxon>Lophotrochozoa</taxon>
        <taxon>Annelida</taxon>
        <taxon>Clitellata</taxon>
        <taxon>Hirudinea</taxon>
        <taxon>Rhynchobdellida</taxon>
        <taxon>Glossiphoniidae</taxon>
        <taxon>Helobdella</taxon>
    </lineage>
</organism>
<sequence>MSTDDGRGVKQQFSGFNFLKIYQVYERKSDLNGHVGEKTDGFDNVHGGFGYGERNEDGNRTLEFADSHSKFKDAVAIFIPFSIAKTVMYVVKTICFLSNVANEIASDFGIV</sequence>
<evidence type="ECO:0000313" key="3">
    <source>
        <dbReference type="Proteomes" id="UP000015101"/>
    </source>
</evidence>
<protein>
    <submittedName>
        <fullName evidence="1 2">Uncharacterized protein</fullName>
    </submittedName>
</protein>
<dbReference type="CTD" id="20207699"/>
<dbReference type="EnsemblMetazoa" id="HelroT180380">
    <property type="protein sequence ID" value="HelroP180380"/>
    <property type="gene ID" value="HelroG180380"/>
</dbReference>
<accession>T1FFV0</accession>
<reference evidence="3" key="1">
    <citation type="submission" date="2012-12" db="EMBL/GenBank/DDBJ databases">
        <authorList>
            <person name="Hellsten U."/>
            <person name="Grimwood J."/>
            <person name="Chapman J.A."/>
            <person name="Shapiro H."/>
            <person name="Aerts A."/>
            <person name="Otillar R.P."/>
            <person name="Terry A.Y."/>
            <person name="Boore J.L."/>
            <person name="Simakov O."/>
            <person name="Marletaz F."/>
            <person name="Cho S.-J."/>
            <person name="Edsinger-Gonzales E."/>
            <person name="Havlak P."/>
            <person name="Kuo D.-H."/>
            <person name="Larsson T."/>
            <person name="Lv J."/>
            <person name="Arendt D."/>
            <person name="Savage R."/>
            <person name="Osoegawa K."/>
            <person name="de Jong P."/>
            <person name="Lindberg D.R."/>
            <person name="Seaver E.C."/>
            <person name="Weisblat D.A."/>
            <person name="Putnam N.H."/>
            <person name="Grigoriev I.V."/>
            <person name="Rokhsar D.S."/>
        </authorList>
    </citation>
    <scope>NUCLEOTIDE SEQUENCE</scope>
</reference>
<evidence type="ECO:0000313" key="1">
    <source>
        <dbReference type="EMBL" id="ESN93965.1"/>
    </source>
</evidence>
<evidence type="ECO:0000313" key="2">
    <source>
        <dbReference type="EnsemblMetazoa" id="HelroP180380"/>
    </source>
</evidence>
<dbReference type="KEGG" id="hro:HELRODRAFT_180380"/>
<dbReference type="Proteomes" id="UP000015101">
    <property type="component" value="Unassembled WGS sequence"/>
</dbReference>